<dbReference type="AlphaFoldDB" id="V8NJJ2"/>
<evidence type="ECO:0000313" key="3">
    <source>
        <dbReference type="Proteomes" id="UP000018936"/>
    </source>
</evidence>
<gene>
    <name evidence="2" type="ORF">L345_11993</name>
</gene>
<feature type="non-terminal residue" evidence="2">
    <location>
        <position position="1"/>
    </location>
</feature>
<feature type="region of interest" description="Disordered" evidence="1">
    <location>
        <begin position="343"/>
        <end position="362"/>
    </location>
</feature>
<dbReference type="EMBL" id="AZIM01003364">
    <property type="protein sequence ID" value="ETE62255.1"/>
    <property type="molecule type" value="Genomic_DNA"/>
</dbReference>
<name>V8NJJ2_OPHHA</name>
<accession>V8NJJ2</accession>
<reference evidence="2 3" key="1">
    <citation type="journal article" date="2013" name="Proc. Natl. Acad. Sci. U.S.A.">
        <title>The king cobra genome reveals dynamic gene evolution and adaptation in the snake venom system.</title>
        <authorList>
            <person name="Vonk F.J."/>
            <person name="Casewell N.R."/>
            <person name="Henkel C.V."/>
            <person name="Heimberg A.M."/>
            <person name="Jansen H.J."/>
            <person name="McCleary R.J."/>
            <person name="Kerkkamp H.M."/>
            <person name="Vos R.A."/>
            <person name="Guerreiro I."/>
            <person name="Calvete J.J."/>
            <person name="Wuster W."/>
            <person name="Woods A.E."/>
            <person name="Logan J.M."/>
            <person name="Harrison R.A."/>
            <person name="Castoe T.A."/>
            <person name="de Koning A.P."/>
            <person name="Pollock D.D."/>
            <person name="Yandell M."/>
            <person name="Calderon D."/>
            <person name="Renjifo C."/>
            <person name="Currier R.B."/>
            <person name="Salgado D."/>
            <person name="Pla D."/>
            <person name="Sanz L."/>
            <person name="Hyder A.S."/>
            <person name="Ribeiro J.M."/>
            <person name="Arntzen J.W."/>
            <person name="van den Thillart G.E."/>
            <person name="Boetzer M."/>
            <person name="Pirovano W."/>
            <person name="Dirks R.P."/>
            <person name="Spaink H.P."/>
            <person name="Duboule D."/>
            <person name="McGlinn E."/>
            <person name="Kini R.M."/>
            <person name="Richardson M.K."/>
        </authorList>
    </citation>
    <scope>NUCLEOTIDE SEQUENCE</scope>
    <source>
        <tissue evidence="2">Blood</tissue>
    </source>
</reference>
<comment type="caution">
    <text evidence="2">The sequence shown here is derived from an EMBL/GenBank/DDBJ whole genome shotgun (WGS) entry which is preliminary data.</text>
</comment>
<evidence type="ECO:0000256" key="1">
    <source>
        <dbReference type="SAM" id="MobiDB-lite"/>
    </source>
</evidence>
<proteinExistence type="predicted"/>
<sequence length="843" mass="93087">MPVSQHLNFDHVTPGKCCDGRKYEDPVLSPFRGLSVLKEGCCFPFYQLGSCVLSFAGILCLENVPRALLGFFPGWRLLPQTQRARQLPWVHHLCPLPSALEKRGGALEKRGGGFSTKAEWDSLADCLLFQAWGEPPRSLPPPSSHHHYVFCLLLPSPLPSVEEKRPHLLGLSQPPTWPVTRSNSFWSPGGVDGEVRAIGFFSRLKSPHPLPGFKRGEGPPYRERLLFRAHQENGTGQFAPTDSPQDNSELDVASQCREKLGLNLLLISLTQHSWVPKRCRGSPRRRMQPPPSLCSSPLVVRGAFSCPICTRNPTQQGALAQEAASSSRIHSSGDKLLIRTGSTEPVVKESKRKPPTIKEKEKCRIGPPTHPCDFLFFILSADWCCSSAGVGKAAHARAPDHRTSSGTGRIPLLIHSPLSSCTELYPFATPDLMAVPAGHPLRGSPTPLSPAWFSANKTIDCCNPPSRHRICEQRNLTEKRFNRIRESNPLPFQTSGLLVQPLAQAGEPYTTSDKWLPDLFLKASSDGAPTTSWGGGRSIKPRHWCHLVLRGEAIEELGWTISHFQPCLASFLGSPEDGEMVSLSNLQVEVEPSSFRHVEIAGGIRIIHWRREKTRIRWTPWRRMFGGCGMAVPAEKVGENGEHGMKKVVSAKEKEFLLFSTGPTQGNWKDEFHGWEKYRDEVEGLQTWRLPVGGRSTVDPAASVLPEKKHRIRMKGVILGSSPTTILGIKSQDDQPHHIENTTAPSLPALIQAAVSAHHGAKMHARSSAPVLETEEAKKFRSCHPEWGSEFFKSGLASLKVKGDSTLMQSKISPVFEKHPAWQGGGIKHGDSLELLCNHKIAN</sequence>
<evidence type="ECO:0000313" key="2">
    <source>
        <dbReference type="EMBL" id="ETE62255.1"/>
    </source>
</evidence>
<keyword evidence="3" id="KW-1185">Reference proteome</keyword>
<organism evidence="2 3">
    <name type="scientific">Ophiophagus hannah</name>
    <name type="common">King cobra</name>
    <name type="synonym">Naja hannah</name>
    <dbReference type="NCBI Taxonomy" id="8665"/>
    <lineage>
        <taxon>Eukaryota</taxon>
        <taxon>Metazoa</taxon>
        <taxon>Chordata</taxon>
        <taxon>Craniata</taxon>
        <taxon>Vertebrata</taxon>
        <taxon>Euteleostomi</taxon>
        <taxon>Lepidosauria</taxon>
        <taxon>Squamata</taxon>
        <taxon>Bifurcata</taxon>
        <taxon>Unidentata</taxon>
        <taxon>Episquamata</taxon>
        <taxon>Toxicofera</taxon>
        <taxon>Serpentes</taxon>
        <taxon>Colubroidea</taxon>
        <taxon>Elapidae</taxon>
        <taxon>Elapinae</taxon>
        <taxon>Ophiophagus</taxon>
    </lineage>
</organism>
<protein>
    <submittedName>
        <fullName evidence="2">Uncharacterized protein</fullName>
    </submittedName>
</protein>
<dbReference type="Proteomes" id="UP000018936">
    <property type="component" value="Unassembled WGS sequence"/>
</dbReference>